<dbReference type="PANTHER" id="PTHR33306">
    <property type="entry name" value="EXPRESSED PROTEIN-RELATED-RELATED"/>
    <property type="match status" value="1"/>
</dbReference>
<keyword evidence="1" id="KW-1133">Transmembrane helix</keyword>
<dbReference type="EMBL" id="GGEC01084767">
    <property type="protein sequence ID" value="MBX65251.1"/>
    <property type="molecule type" value="Transcribed_RNA"/>
</dbReference>
<organism evidence="2">
    <name type="scientific">Rhizophora mucronata</name>
    <name type="common">Asiatic mangrove</name>
    <dbReference type="NCBI Taxonomy" id="61149"/>
    <lineage>
        <taxon>Eukaryota</taxon>
        <taxon>Viridiplantae</taxon>
        <taxon>Streptophyta</taxon>
        <taxon>Embryophyta</taxon>
        <taxon>Tracheophyta</taxon>
        <taxon>Spermatophyta</taxon>
        <taxon>Magnoliopsida</taxon>
        <taxon>eudicotyledons</taxon>
        <taxon>Gunneridae</taxon>
        <taxon>Pentapetalae</taxon>
        <taxon>rosids</taxon>
        <taxon>fabids</taxon>
        <taxon>Malpighiales</taxon>
        <taxon>Rhizophoraceae</taxon>
        <taxon>Rhizophora</taxon>
    </lineage>
</organism>
<accession>A0A2P2QE30</accession>
<evidence type="ECO:0000313" key="2">
    <source>
        <dbReference type="EMBL" id="MBX65251.1"/>
    </source>
</evidence>
<protein>
    <submittedName>
        <fullName evidence="2">Uncharacterized protein LOC105134515</fullName>
    </submittedName>
</protein>
<keyword evidence="1" id="KW-0812">Transmembrane</keyword>
<name>A0A2P2QE30_RHIMU</name>
<reference evidence="2" key="1">
    <citation type="submission" date="2018-02" db="EMBL/GenBank/DDBJ databases">
        <title>Rhizophora mucronata_Transcriptome.</title>
        <authorList>
            <person name="Meera S.P."/>
            <person name="Sreeshan A."/>
            <person name="Augustine A."/>
        </authorList>
    </citation>
    <scope>NUCLEOTIDE SEQUENCE</scope>
    <source>
        <tissue evidence="2">Leaf</tissue>
    </source>
</reference>
<sequence length="152" mass="17755">MNLYLIFTDKNQIQEKERKKEKAVIMYYRRRDSIFDGFTLNPLPYPVLLFLAVLAIFLGISWYFSYEEVVETTEVQMGWALLALPLALLVLVRWLSSMESPNMLFCLSPSERRRQTYRRPSEGSSPWGVAALIVLVLVLAQYQSSFLDSWFI</sequence>
<feature type="transmembrane region" description="Helical" evidence="1">
    <location>
        <begin position="43"/>
        <end position="64"/>
    </location>
</feature>
<feature type="transmembrane region" description="Helical" evidence="1">
    <location>
        <begin position="76"/>
        <end position="95"/>
    </location>
</feature>
<keyword evidence="1" id="KW-0472">Membrane</keyword>
<feature type="transmembrane region" description="Helical" evidence="1">
    <location>
        <begin position="123"/>
        <end position="142"/>
    </location>
</feature>
<dbReference type="PANTHER" id="PTHR33306:SF7">
    <property type="entry name" value="EXPRESSED PROTEIN"/>
    <property type="match status" value="1"/>
</dbReference>
<evidence type="ECO:0000256" key="1">
    <source>
        <dbReference type="SAM" id="Phobius"/>
    </source>
</evidence>
<proteinExistence type="predicted"/>
<dbReference type="AlphaFoldDB" id="A0A2P2QE30"/>